<proteinExistence type="predicted"/>
<evidence type="ECO:0000313" key="2">
    <source>
        <dbReference type="Proteomes" id="UP000297834"/>
    </source>
</evidence>
<dbReference type="Proteomes" id="UP000297834">
    <property type="component" value="Unassembled WGS sequence"/>
</dbReference>
<dbReference type="OrthoDB" id="9812969at2"/>
<dbReference type="Pfam" id="PF10934">
    <property type="entry name" value="Sheath_initiator"/>
    <property type="match status" value="1"/>
</dbReference>
<dbReference type="AlphaFoldDB" id="A0A4Y7XF32"/>
<accession>A0A4Y7XF32</accession>
<gene>
    <name evidence="1" type="ORF">E2B99_03255</name>
</gene>
<comment type="caution">
    <text evidence="1">The sequence shown here is derived from an EMBL/GenBank/DDBJ whole genome shotgun (WGS) entry which is preliminary data.</text>
</comment>
<protein>
    <recommendedName>
        <fullName evidence="3">Bacteriophage protein</fullName>
    </recommendedName>
</protein>
<evidence type="ECO:0000313" key="1">
    <source>
        <dbReference type="EMBL" id="TEU30072.1"/>
    </source>
</evidence>
<dbReference type="EMBL" id="SNTY01000012">
    <property type="protein sequence ID" value="TEU30072.1"/>
    <property type="molecule type" value="Genomic_DNA"/>
</dbReference>
<dbReference type="RefSeq" id="WP_134243553.1">
    <property type="nucleotide sequence ID" value="NZ_SNTY01000012.1"/>
</dbReference>
<keyword evidence="2" id="KW-1185">Reference proteome</keyword>
<organism evidence="1 2">
    <name type="scientific">Alkanindiges illinoisensis</name>
    <dbReference type="NCBI Taxonomy" id="197183"/>
    <lineage>
        <taxon>Bacteria</taxon>
        <taxon>Pseudomonadati</taxon>
        <taxon>Pseudomonadota</taxon>
        <taxon>Gammaproteobacteria</taxon>
        <taxon>Moraxellales</taxon>
        <taxon>Moraxellaceae</taxon>
        <taxon>Alkanindiges</taxon>
    </lineage>
</organism>
<name>A0A4Y7XF32_9GAMM</name>
<evidence type="ECO:0008006" key="3">
    <source>
        <dbReference type="Google" id="ProtNLM"/>
    </source>
</evidence>
<dbReference type="InterPro" id="IPR020288">
    <property type="entry name" value="Sheath_initiator"/>
</dbReference>
<reference evidence="1 2" key="1">
    <citation type="submission" date="2019-03" db="EMBL/GenBank/DDBJ databases">
        <title>Alkanindiges illinoisensis: a potential pathogenic isolated from ascites of a gastric cancer patient with abdominal metastasis.</title>
        <authorList>
            <person name="Hu X."/>
            <person name="Yang B."/>
            <person name="Yan X."/>
            <person name="Lin L."/>
            <person name="Zhao H."/>
            <person name="Zhou F."/>
            <person name="Su B."/>
            <person name="Chen J."/>
            <person name="Rui Y."/>
            <person name="Wang Q."/>
            <person name="Zheng L."/>
        </authorList>
    </citation>
    <scope>NUCLEOTIDE SEQUENCE [LARGE SCALE GENOMIC DNA]</scope>
    <source>
        <strain evidence="1 2">NFYY 23406</strain>
    </source>
</reference>
<sequence length="118" mass="13108">MRYRKLDENGDYSFGNSQSNFMANTPETVGQAVLTRLNLWIGEWFANISDGTGWDTSVLGKGTDSLFELTLRQRVLETPGVERVTDFQGSFDGDVRRLTVEITIDTIYGQTTVSGSTS</sequence>